<dbReference type="EC" id="2.3.1.9" evidence="2"/>
<keyword evidence="4 6" id="KW-0012">Acyltransferase</keyword>
<dbReference type="PANTHER" id="PTHR18919">
    <property type="entry name" value="ACETYL-COA C-ACYLTRANSFERASE"/>
    <property type="match status" value="1"/>
</dbReference>
<evidence type="ECO:0000313" key="10">
    <source>
        <dbReference type="Proteomes" id="UP001165083"/>
    </source>
</evidence>
<dbReference type="OrthoDB" id="5404651at2759"/>
<feature type="domain" description="Thiolase N-terminal" evidence="7">
    <location>
        <begin position="56"/>
        <end position="193"/>
    </location>
</feature>
<comment type="pathway">
    <text evidence="5">Metabolic intermediate biosynthesis; (R)-mevalonate biosynthesis; (R)-mevalonate from acetyl-CoA: step 1/3.</text>
</comment>
<dbReference type="Pfam" id="PF02803">
    <property type="entry name" value="Thiolase_C"/>
    <property type="match status" value="1"/>
</dbReference>
<dbReference type="GO" id="GO:0003985">
    <property type="term" value="F:acetyl-CoA C-acetyltransferase activity"/>
    <property type="evidence" value="ECO:0007669"/>
    <property type="project" value="TreeGrafter"/>
</dbReference>
<dbReference type="AlphaFoldDB" id="A0A9W6UDF5"/>
<dbReference type="InterPro" id="IPR002155">
    <property type="entry name" value="Thiolase"/>
</dbReference>
<evidence type="ECO:0000256" key="5">
    <source>
        <dbReference type="ARBA" id="ARBA00037924"/>
    </source>
</evidence>
<dbReference type="Pfam" id="PF00108">
    <property type="entry name" value="Thiolase_N"/>
    <property type="match status" value="1"/>
</dbReference>
<evidence type="ECO:0000256" key="1">
    <source>
        <dbReference type="ARBA" id="ARBA00010982"/>
    </source>
</evidence>
<evidence type="ECO:0000259" key="7">
    <source>
        <dbReference type="Pfam" id="PF00108"/>
    </source>
</evidence>
<sequence>MSAAPPAKKPRVGGGPGRGVCIVGVARTPCGSLQGKLSGLKASELAGLAIKGEASRQNTAYILGAKSEDGLFDAFENVPMGDIAEECARKSDVSREDQDAYAAESYRRALEATKTGKFKREVIEVQVPPVKRGAAPQTVTEDEEVVAREVNVASLSKLRPCFKPSEDFGPTVTAGNASPISDGAAALVLMSREKVEALGLSSNVQAIVRSFADAEQEPRLFTTSPSLAIPKALVNAGIRQDAVDFFEINEAFSVVACANMKLLALDAAKVNVYGGTFVAVQAKCL</sequence>
<dbReference type="CDD" id="cd00751">
    <property type="entry name" value="thiolase"/>
    <property type="match status" value="1"/>
</dbReference>
<evidence type="ECO:0000313" key="9">
    <source>
        <dbReference type="EMBL" id="GMF30255.1"/>
    </source>
</evidence>
<protein>
    <recommendedName>
        <fullName evidence="2">acetyl-CoA C-acetyltransferase</fullName>
        <ecNumber evidence="2">2.3.1.9</ecNumber>
    </recommendedName>
</protein>
<accession>A0A9W6UDF5</accession>
<comment type="similarity">
    <text evidence="1 6">Belongs to the thiolase-like superfamily. Thiolase family.</text>
</comment>
<dbReference type="GO" id="GO:0005739">
    <property type="term" value="C:mitochondrion"/>
    <property type="evidence" value="ECO:0007669"/>
    <property type="project" value="TreeGrafter"/>
</dbReference>
<dbReference type="InterPro" id="IPR020616">
    <property type="entry name" value="Thiolase_N"/>
</dbReference>
<dbReference type="SUPFAM" id="SSF53901">
    <property type="entry name" value="Thiolase-like"/>
    <property type="match status" value="2"/>
</dbReference>
<keyword evidence="10" id="KW-1185">Reference proteome</keyword>
<dbReference type="GO" id="GO:0006635">
    <property type="term" value="P:fatty acid beta-oxidation"/>
    <property type="evidence" value="ECO:0007669"/>
    <property type="project" value="TreeGrafter"/>
</dbReference>
<proteinExistence type="inferred from homology"/>
<keyword evidence="3 6" id="KW-0808">Transferase</keyword>
<dbReference type="EMBL" id="BSXW01000824">
    <property type="protein sequence ID" value="GMF30255.1"/>
    <property type="molecule type" value="Genomic_DNA"/>
</dbReference>
<dbReference type="Proteomes" id="UP001165083">
    <property type="component" value="Unassembled WGS sequence"/>
</dbReference>
<dbReference type="InterPro" id="IPR020617">
    <property type="entry name" value="Thiolase_C"/>
</dbReference>
<dbReference type="GO" id="GO:0046872">
    <property type="term" value="F:metal ion binding"/>
    <property type="evidence" value="ECO:0007669"/>
    <property type="project" value="UniProtKB-KW"/>
</dbReference>
<evidence type="ECO:0000256" key="6">
    <source>
        <dbReference type="RuleBase" id="RU003557"/>
    </source>
</evidence>
<reference evidence="9" key="1">
    <citation type="submission" date="2023-04" db="EMBL/GenBank/DDBJ databases">
        <title>Phytophthora lilii NBRC 32176.</title>
        <authorList>
            <person name="Ichikawa N."/>
            <person name="Sato H."/>
            <person name="Tonouchi N."/>
        </authorList>
    </citation>
    <scope>NUCLEOTIDE SEQUENCE</scope>
    <source>
        <strain evidence="9">NBRC 32176</strain>
    </source>
</reference>
<dbReference type="InterPro" id="IPR016039">
    <property type="entry name" value="Thiolase-like"/>
</dbReference>
<evidence type="ECO:0000259" key="8">
    <source>
        <dbReference type="Pfam" id="PF02803"/>
    </source>
</evidence>
<evidence type="ECO:0000256" key="3">
    <source>
        <dbReference type="ARBA" id="ARBA00022679"/>
    </source>
</evidence>
<organism evidence="9 10">
    <name type="scientific">Phytophthora lilii</name>
    <dbReference type="NCBI Taxonomy" id="2077276"/>
    <lineage>
        <taxon>Eukaryota</taxon>
        <taxon>Sar</taxon>
        <taxon>Stramenopiles</taxon>
        <taxon>Oomycota</taxon>
        <taxon>Peronosporomycetes</taxon>
        <taxon>Peronosporales</taxon>
        <taxon>Peronosporaceae</taxon>
        <taxon>Phytophthora</taxon>
    </lineage>
</organism>
<comment type="caution">
    <text evidence="9">The sequence shown here is derived from an EMBL/GenBank/DDBJ whole genome shotgun (WGS) entry which is preliminary data.</text>
</comment>
<dbReference type="PANTHER" id="PTHR18919:SF165">
    <property type="entry name" value="ACETYL-COA ACETYLTRANSFERASE"/>
    <property type="match status" value="1"/>
</dbReference>
<dbReference type="Gene3D" id="3.40.47.10">
    <property type="match status" value="1"/>
</dbReference>
<feature type="domain" description="Thiolase C-terminal" evidence="8">
    <location>
        <begin position="204"/>
        <end position="276"/>
    </location>
</feature>
<evidence type="ECO:0000256" key="2">
    <source>
        <dbReference type="ARBA" id="ARBA00012705"/>
    </source>
</evidence>
<evidence type="ECO:0000256" key="4">
    <source>
        <dbReference type="ARBA" id="ARBA00023315"/>
    </source>
</evidence>
<gene>
    <name evidence="9" type="ORF">Plil01_001289600</name>
</gene>
<name>A0A9W6UDF5_9STRA</name>